<feature type="region of interest" description="Disordered" evidence="1">
    <location>
        <begin position="202"/>
        <end position="233"/>
    </location>
</feature>
<feature type="compositionally biased region" description="Polar residues" evidence="1">
    <location>
        <begin position="1397"/>
        <end position="1406"/>
    </location>
</feature>
<feature type="region of interest" description="Disordered" evidence="1">
    <location>
        <begin position="297"/>
        <end position="319"/>
    </location>
</feature>
<protein>
    <submittedName>
        <fullName evidence="2">Uncharacterized protein</fullName>
    </submittedName>
</protein>
<feature type="compositionally biased region" description="Polar residues" evidence="1">
    <location>
        <begin position="1493"/>
        <end position="1502"/>
    </location>
</feature>
<feature type="region of interest" description="Disordered" evidence="1">
    <location>
        <begin position="556"/>
        <end position="619"/>
    </location>
</feature>
<name>M2QT80_CERS8</name>
<dbReference type="STRING" id="914234.M2QT80"/>
<keyword evidence="3" id="KW-1185">Reference proteome</keyword>
<feature type="compositionally biased region" description="Basic and acidic residues" evidence="1">
    <location>
        <begin position="1471"/>
        <end position="1491"/>
    </location>
</feature>
<evidence type="ECO:0000313" key="2">
    <source>
        <dbReference type="EMBL" id="EMD40253.1"/>
    </source>
</evidence>
<feature type="region of interest" description="Disordered" evidence="1">
    <location>
        <begin position="960"/>
        <end position="1011"/>
    </location>
</feature>
<accession>M2QT80</accession>
<gene>
    <name evidence="2" type="ORF">CERSUDRAFT_72025</name>
</gene>
<dbReference type="OrthoDB" id="3069167at2759"/>
<sequence length="1502" mass="164520">MRHVDRILNVSSDDSYHPRQSSHPPFGEVIVAHLEKDACMSHVYREDASWILLGYDRSLILKIFPIPNLPAAYPPRRTSRSKKCHPLRTAMQIARRDAYPHIQICLHASDASQQVPTQLHPTQRVLLRPDAFGPSLGHPAQLQHVSDAFLHPSQHIPFRPDTSGPLLTQLPQLQHTLGILSEHPSYLHPTQVRRPLAERQMQPLSPRGPAMHPVLEQPPIATLSDDDPYASHMPDEVELDYFERIDRAVREQSAANTSNDESSPAQSRRLTLRYVADMSTNDDMLFLDASFVEVPSASNSNAHHSQEHSENPSRQDDGELGASSLFLAAGLERRPEINHRLPIADPARGRIDRLSPITDPAHKRVNRLSPVTNPAHETVNHLSPLTDLAHERIDRLSPISDPAHERGNHQSPIADPVHDRTDWLLPNVNLLGGRERTSRLSPAADPSTLREQLDRASPPSLPLQQLSPVPGPIWGQSPAAILIPGASTAVDPAHSVSPIPDHGHEHIADPDISSRSVGYTPLSGHSATTVGIGIHRGALPSLPVLPSFVGMKVPTVSMPHHPSSTTLPSRSSRSDGTGHPATPLPTHPHINVQPPSSHGREGSTGHKGSTAGPSLDFQFPDPVKGVYPLHALQSAPGDRAPVCQLTHEEKLAMIAALPPSSPMRWSPASINQNASPLLPEQDAIQSDRGGSASVEQGTTNIVGDDDVRFDVNELAGLEPVVPLAENEAGDLDQTQPDKAKAAAHRIAGEKRKHLLLEVLAIDELVNKIAEENGVRPDQVLSIWGSSHRHPRHKVSQWAQYEIHFSYNEEEERQRISPDIIGKDNWLQIRRMRPSNYLFTERSSQKEIVSLCFEAFKAHYKGSEQVMCDILGTSYDIHVLLTSRGRTVGSRKRVFADWTQDTMFRLLTGHKCHGFESAVVCVGSGTFQDDPLSFVWESPGAEARKNSNILRVFGAAMDASGQSPVAGPSCRTDGPTDNSAPSTKSTMSKGRGRPAAAYNTAEDDAMSPKAGSKAGSPFVVVQEMKLPGPGASPDEVLKYNRIRLVMLIYAAIGEKMPSGGHTPWTTIYVLLFIHNLVLENWPEDVPYPTFKDSKGIAGLRQDQRESLMRAFDNPVYPLKCIKNHPLNANATRRRYLAIITTPPAPSSSQKFALRVWFSKVPKRIWTNREGPPRQEAQQGHYHNVINISSDEPRPPRLRRIWAAIESEDNKSGQPSEDVDELELENEAPEAKRPRRDPPGPSIAKVPAAKAPVAQPQSLMGTSKATSAIPPSDRDTRYLTRAPPAKFSKDDLTPSNDTDDPSIKFLDIRRLAPAGGKDAVHDARSMAALPKPKPSQLTGNQARDTGVKKQINPSAKDTMATPAEFPRRITRASAATISPVDLFTPVESPSKRMTRRTQEAIQKASTPVSKGRMQPYVDVPALPKRGRPEESSEDDRDAAPVDKKAKKPTAAACSKHPAIRMMTPAAGPSDGSPVKRDKGKGVDHGEGTLRDVPDMQQQGSNAPQ</sequence>
<dbReference type="EMBL" id="KB445793">
    <property type="protein sequence ID" value="EMD40253.1"/>
    <property type="molecule type" value="Genomic_DNA"/>
</dbReference>
<proteinExistence type="predicted"/>
<feature type="compositionally biased region" description="Polar residues" evidence="1">
    <location>
        <begin position="974"/>
        <end position="987"/>
    </location>
</feature>
<feature type="region of interest" description="Disordered" evidence="1">
    <location>
        <begin position="1381"/>
        <end position="1502"/>
    </location>
</feature>
<dbReference type="HOGENOM" id="CLU_248615_0_0_1"/>
<feature type="region of interest" description="Disordered" evidence="1">
    <location>
        <begin position="1166"/>
        <end position="1191"/>
    </location>
</feature>
<feature type="region of interest" description="Disordered" evidence="1">
    <location>
        <begin position="399"/>
        <end position="419"/>
    </location>
</feature>
<feature type="compositionally biased region" description="Low complexity" evidence="1">
    <location>
        <begin position="557"/>
        <end position="571"/>
    </location>
</feature>
<feature type="region of interest" description="Disordered" evidence="1">
    <location>
        <begin position="1203"/>
        <end position="1362"/>
    </location>
</feature>
<feature type="compositionally biased region" description="Low complexity" evidence="1">
    <location>
        <begin position="1242"/>
        <end position="1255"/>
    </location>
</feature>
<feature type="compositionally biased region" description="Acidic residues" evidence="1">
    <location>
        <begin position="1215"/>
        <end position="1226"/>
    </location>
</feature>
<feature type="compositionally biased region" description="Basic and acidic residues" evidence="1">
    <location>
        <begin position="304"/>
        <end position="317"/>
    </location>
</feature>
<organism evidence="2 3">
    <name type="scientific">Ceriporiopsis subvermispora (strain B)</name>
    <name type="common">White-rot fungus</name>
    <name type="synonym">Gelatoporia subvermispora</name>
    <dbReference type="NCBI Taxonomy" id="914234"/>
    <lineage>
        <taxon>Eukaryota</taxon>
        <taxon>Fungi</taxon>
        <taxon>Dikarya</taxon>
        <taxon>Basidiomycota</taxon>
        <taxon>Agaricomycotina</taxon>
        <taxon>Agaricomycetes</taxon>
        <taxon>Polyporales</taxon>
        <taxon>Gelatoporiaceae</taxon>
        <taxon>Gelatoporia</taxon>
    </lineage>
</organism>
<feature type="region of interest" description="Disordered" evidence="1">
    <location>
        <begin position="434"/>
        <end position="461"/>
    </location>
</feature>
<reference evidence="2 3" key="1">
    <citation type="journal article" date="2012" name="Proc. Natl. Acad. Sci. U.S.A.">
        <title>Comparative genomics of Ceriporiopsis subvermispora and Phanerochaete chrysosporium provide insight into selective ligninolysis.</title>
        <authorList>
            <person name="Fernandez-Fueyo E."/>
            <person name="Ruiz-Duenas F.J."/>
            <person name="Ferreira P."/>
            <person name="Floudas D."/>
            <person name="Hibbett D.S."/>
            <person name="Canessa P."/>
            <person name="Larrondo L.F."/>
            <person name="James T.Y."/>
            <person name="Seelenfreund D."/>
            <person name="Lobos S."/>
            <person name="Polanco R."/>
            <person name="Tello M."/>
            <person name="Honda Y."/>
            <person name="Watanabe T."/>
            <person name="Watanabe T."/>
            <person name="Ryu J.S."/>
            <person name="Kubicek C.P."/>
            <person name="Schmoll M."/>
            <person name="Gaskell J."/>
            <person name="Hammel K.E."/>
            <person name="St John F.J."/>
            <person name="Vanden Wymelenberg A."/>
            <person name="Sabat G."/>
            <person name="Splinter BonDurant S."/>
            <person name="Syed K."/>
            <person name="Yadav J.S."/>
            <person name="Doddapaneni H."/>
            <person name="Subramanian V."/>
            <person name="Lavin J.L."/>
            <person name="Oguiza J.A."/>
            <person name="Perez G."/>
            <person name="Pisabarro A.G."/>
            <person name="Ramirez L."/>
            <person name="Santoyo F."/>
            <person name="Master E."/>
            <person name="Coutinho P.M."/>
            <person name="Henrissat B."/>
            <person name="Lombard V."/>
            <person name="Magnuson J.K."/>
            <person name="Kuees U."/>
            <person name="Hori C."/>
            <person name="Igarashi K."/>
            <person name="Samejima M."/>
            <person name="Held B.W."/>
            <person name="Barry K.W."/>
            <person name="LaButti K.M."/>
            <person name="Lapidus A."/>
            <person name="Lindquist E.A."/>
            <person name="Lucas S.M."/>
            <person name="Riley R."/>
            <person name="Salamov A.A."/>
            <person name="Hoffmeister D."/>
            <person name="Schwenk D."/>
            <person name="Hadar Y."/>
            <person name="Yarden O."/>
            <person name="de Vries R.P."/>
            <person name="Wiebenga A."/>
            <person name="Stenlid J."/>
            <person name="Eastwood D."/>
            <person name="Grigoriev I.V."/>
            <person name="Berka R.M."/>
            <person name="Blanchette R.A."/>
            <person name="Kersten P."/>
            <person name="Martinez A.T."/>
            <person name="Vicuna R."/>
            <person name="Cullen D."/>
        </authorList>
    </citation>
    <scope>NUCLEOTIDE SEQUENCE [LARGE SCALE GENOMIC DNA]</scope>
    <source>
        <strain evidence="2 3">B</strain>
    </source>
</reference>
<evidence type="ECO:0000313" key="3">
    <source>
        <dbReference type="Proteomes" id="UP000016930"/>
    </source>
</evidence>
<evidence type="ECO:0000256" key="1">
    <source>
        <dbReference type="SAM" id="MobiDB-lite"/>
    </source>
</evidence>
<feature type="compositionally biased region" description="Basic and acidic residues" evidence="1">
    <location>
        <begin position="1227"/>
        <end position="1236"/>
    </location>
</feature>
<dbReference type="Proteomes" id="UP000016930">
    <property type="component" value="Unassembled WGS sequence"/>
</dbReference>